<keyword evidence="12" id="KW-0460">Magnesium</keyword>
<keyword evidence="3" id="KW-0378">Hydrolase</keyword>
<dbReference type="GO" id="GO:0046872">
    <property type="term" value="F:metal ion binding"/>
    <property type="evidence" value="ECO:0007669"/>
    <property type="project" value="UniProtKB-KW"/>
</dbReference>
<dbReference type="EMBL" id="ALBS01000057">
    <property type="protein sequence ID" value="EJT51359.1"/>
    <property type="molecule type" value="Genomic_DNA"/>
</dbReference>
<evidence type="ECO:0000256" key="1">
    <source>
        <dbReference type="ARBA" id="ARBA00010702"/>
    </source>
</evidence>
<protein>
    <recommendedName>
        <fullName evidence="4">ADP-ribosylhydrolase ARH3</fullName>
        <ecNumber evidence="2">3.2.1.143</ecNumber>
    </recommendedName>
    <alternativeName>
        <fullName evidence="5">ADP-ribose glycohydrolase ARH3</fullName>
    </alternativeName>
    <alternativeName>
        <fullName evidence="6">ADP-ribosylhydrolase 3</fullName>
    </alternativeName>
    <alternativeName>
        <fullName evidence="9">O-acetyl-ADP-ribose deacetylase ARH3</fullName>
    </alternativeName>
    <alternativeName>
        <fullName evidence="10">Poly(ADP-ribose) glycohydrolase ARH3</fullName>
    </alternativeName>
    <alternativeName>
        <fullName evidence="8">[Protein ADP-ribosylarginine] hydrolase-like protein 2</fullName>
    </alternativeName>
    <alternativeName>
        <fullName evidence="7">[Protein ADP-ribosylserine] hydrolase</fullName>
    </alternativeName>
</protein>
<dbReference type="InterPro" id="IPR036705">
    <property type="entry name" value="Ribosyl_crysJ1_sf"/>
</dbReference>
<feature type="binding site" evidence="12">
    <location>
        <position position="281"/>
    </location>
    <ligand>
        <name>Mg(2+)</name>
        <dbReference type="ChEBI" id="CHEBI:18420"/>
        <label>1</label>
    </ligand>
</feature>
<evidence type="ECO:0000256" key="3">
    <source>
        <dbReference type="ARBA" id="ARBA00022801"/>
    </source>
</evidence>
<comment type="caution">
    <text evidence="13">The sequence shown here is derived from an EMBL/GenBank/DDBJ whole genome shotgun (WGS) entry which is preliminary data.</text>
</comment>
<gene>
    <name evidence="13" type="ORF">A1Q1_07331</name>
</gene>
<evidence type="ECO:0000256" key="4">
    <source>
        <dbReference type="ARBA" id="ARBA00041057"/>
    </source>
</evidence>
<proteinExistence type="inferred from homology"/>
<comment type="similarity">
    <text evidence="1">Belongs to the ADP-ribosylglycohydrolase family.</text>
</comment>
<evidence type="ECO:0000256" key="8">
    <source>
        <dbReference type="ARBA" id="ARBA00042850"/>
    </source>
</evidence>
<evidence type="ECO:0000256" key="6">
    <source>
        <dbReference type="ARBA" id="ARBA00042471"/>
    </source>
</evidence>
<name>J6F2Y9_TRIAS</name>
<dbReference type="Proteomes" id="UP000002748">
    <property type="component" value="Unassembled WGS sequence"/>
</dbReference>
<evidence type="ECO:0000256" key="7">
    <source>
        <dbReference type="ARBA" id="ARBA00042722"/>
    </source>
</evidence>
<dbReference type="PANTHER" id="PTHR16222:SF24">
    <property type="entry name" value="ADP-RIBOSYLHYDROLASE ARH3"/>
    <property type="match status" value="1"/>
</dbReference>
<organism evidence="13 14">
    <name type="scientific">Trichosporon asahii var. asahii (strain ATCC 90039 / CBS 2479 / JCM 2466 / KCTC 7840 / NBRC 103889/ NCYC 2677 / UAMH 7654)</name>
    <name type="common">Yeast</name>
    <dbReference type="NCBI Taxonomy" id="1186058"/>
    <lineage>
        <taxon>Eukaryota</taxon>
        <taxon>Fungi</taxon>
        <taxon>Dikarya</taxon>
        <taxon>Basidiomycota</taxon>
        <taxon>Agaricomycotina</taxon>
        <taxon>Tremellomycetes</taxon>
        <taxon>Trichosporonales</taxon>
        <taxon>Trichosporonaceae</taxon>
        <taxon>Trichosporon</taxon>
    </lineage>
</organism>
<dbReference type="PANTHER" id="PTHR16222">
    <property type="entry name" value="ADP-RIBOSYLGLYCOHYDROLASE"/>
    <property type="match status" value="1"/>
</dbReference>
<dbReference type="GO" id="GO:0004649">
    <property type="term" value="F:poly(ADP-ribose) glycohydrolase activity"/>
    <property type="evidence" value="ECO:0007669"/>
    <property type="project" value="UniProtKB-EC"/>
</dbReference>
<dbReference type="SUPFAM" id="SSF101478">
    <property type="entry name" value="ADP-ribosylglycohydrolase"/>
    <property type="match status" value="1"/>
</dbReference>
<dbReference type="GeneID" id="25990843"/>
<dbReference type="InterPro" id="IPR050792">
    <property type="entry name" value="ADP-ribosylglycohydrolase"/>
</dbReference>
<evidence type="ECO:0000256" key="9">
    <source>
        <dbReference type="ARBA" id="ARBA00043187"/>
    </source>
</evidence>
<accession>J6F2Y9</accession>
<dbReference type="HOGENOM" id="CLU_024566_4_0_1"/>
<dbReference type="InterPro" id="IPR005502">
    <property type="entry name" value="Ribosyl_crysJ1"/>
</dbReference>
<dbReference type="EC" id="3.2.1.143" evidence="2"/>
<comment type="catalytic activity">
    <reaction evidence="11">
        <text>alpha-NAD(+) + H2O = ADP-D-ribose + nicotinamide + H(+)</text>
        <dbReference type="Rhea" id="RHEA:68792"/>
        <dbReference type="ChEBI" id="CHEBI:15377"/>
        <dbReference type="ChEBI" id="CHEBI:15378"/>
        <dbReference type="ChEBI" id="CHEBI:17154"/>
        <dbReference type="ChEBI" id="CHEBI:57967"/>
        <dbReference type="ChEBI" id="CHEBI:77017"/>
    </reaction>
</comment>
<dbReference type="Pfam" id="PF03747">
    <property type="entry name" value="ADP_ribosyl_GH"/>
    <property type="match status" value="1"/>
</dbReference>
<evidence type="ECO:0000313" key="14">
    <source>
        <dbReference type="Proteomes" id="UP000002748"/>
    </source>
</evidence>
<keyword evidence="12" id="KW-0479">Metal-binding</keyword>
<comment type="cofactor">
    <cofactor evidence="12">
        <name>Mg(2+)</name>
        <dbReference type="ChEBI" id="CHEBI:18420"/>
    </cofactor>
    <text evidence="12">Binds 2 magnesium ions per subunit.</text>
</comment>
<evidence type="ECO:0000313" key="13">
    <source>
        <dbReference type="EMBL" id="EJT51359.1"/>
    </source>
</evidence>
<evidence type="ECO:0000256" key="2">
    <source>
        <dbReference type="ARBA" id="ARBA00012255"/>
    </source>
</evidence>
<dbReference type="AlphaFoldDB" id="J6F2Y9"/>
<evidence type="ECO:0000256" key="12">
    <source>
        <dbReference type="PIRSR" id="PIRSR605502-1"/>
    </source>
</evidence>
<evidence type="ECO:0000256" key="11">
    <source>
        <dbReference type="ARBA" id="ARBA00049015"/>
    </source>
</evidence>
<reference evidence="13 14" key="1">
    <citation type="journal article" date="2012" name="Eukaryot. Cell">
        <title>Draft genome sequence of CBS 2479, the standard type strain of Trichosporon asahii.</title>
        <authorList>
            <person name="Yang R.Y."/>
            <person name="Li H.T."/>
            <person name="Zhu H."/>
            <person name="Zhou G.P."/>
            <person name="Wang M."/>
            <person name="Wang L."/>
        </authorList>
    </citation>
    <scope>NUCLEOTIDE SEQUENCE [LARGE SCALE GENOMIC DNA]</scope>
    <source>
        <strain evidence="14">ATCC 90039 / CBS 2479 / JCM 2466 / KCTC 7840 / NCYC 2677 / UAMH 7654</strain>
    </source>
</reference>
<dbReference type="RefSeq" id="XP_014183042.1">
    <property type="nucleotide sequence ID" value="XM_014327567.1"/>
</dbReference>
<dbReference type="Gene3D" id="1.10.4080.10">
    <property type="entry name" value="ADP-ribosylation/Crystallin J1"/>
    <property type="match status" value="1"/>
</dbReference>
<dbReference type="KEGG" id="tasa:A1Q1_07331"/>
<sequence length="330" mass="34533">MAVKNLDTAADRSIAAVLGSAAGDALAIPYASSPDLLSKAPADQPLQVTSGGSWSQGEWASSTAMSIPVLQALSKDFSLGPGAPVEVPNFVAQEWLEWQKSGGKGGDDRLSKLFQATADEQSKSGGGVFPYGTAMTKLARQQGKSGNSDNNRAPARMTSLALGFLAPGQETALVKAAIALTDLTEPDQDAQEASALVALGIRNAILTGKLDLEKMTDFLPENRRETWKERIADGYKVDPEDFAKVNHSAIGAFKAAVAANAGADDVATAIDKATRGGGQSDRVAAIAGAWAGARFGSKSVPQWSSKLHGWPCKANDLQTLVSTVMNRYKQ</sequence>
<dbReference type="VEuPathDB" id="FungiDB:A1Q1_07331"/>
<evidence type="ECO:0000256" key="5">
    <source>
        <dbReference type="ARBA" id="ARBA00042398"/>
    </source>
</evidence>
<evidence type="ECO:0000256" key="10">
    <source>
        <dbReference type="ARBA" id="ARBA00043193"/>
    </source>
</evidence>